<comment type="caution">
    <text evidence="1">The sequence shown here is derived from an EMBL/GenBank/DDBJ whole genome shotgun (WGS) entry which is preliminary data.</text>
</comment>
<dbReference type="AlphaFoldDB" id="A0A6M0S9S1"/>
<dbReference type="RefSeq" id="WP_163666212.1">
    <property type="nucleotide sequence ID" value="NZ_QZCE01000002.1"/>
</dbReference>
<gene>
    <name evidence="1" type="ORF">D0962_21125</name>
</gene>
<reference evidence="1 2" key="1">
    <citation type="journal article" date="2020" name="Microb. Ecol.">
        <title>Ecogenomics of the Marine Benthic Filamentous Cyanobacterium Adonisia.</title>
        <authorList>
            <person name="Walter J.M."/>
            <person name="Coutinho F.H."/>
            <person name="Leomil L."/>
            <person name="Hargreaves P.I."/>
            <person name="Campeao M.E."/>
            <person name="Vieira V.V."/>
            <person name="Silva B.S."/>
            <person name="Fistarol G.O."/>
            <person name="Salomon P.S."/>
            <person name="Sawabe T."/>
            <person name="Mino S."/>
            <person name="Hosokawa M."/>
            <person name="Miyashita H."/>
            <person name="Maruyama F."/>
            <person name="van Verk M.C."/>
            <person name="Dutilh B.E."/>
            <person name="Thompson C.C."/>
            <person name="Thompson F.L."/>
        </authorList>
    </citation>
    <scope>NUCLEOTIDE SEQUENCE [LARGE SCALE GENOMIC DNA]</scope>
    <source>
        <strain evidence="1 2">CCMR0082</strain>
    </source>
</reference>
<dbReference type="EMBL" id="QZCE01000002">
    <property type="protein sequence ID" value="NEZ65247.1"/>
    <property type="molecule type" value="Genomic_DNA"/>
</dbReference>
<accession>A0A6M0S9S1</accession>
<sequence length="100" mass="11861">MISVELSYRNFSASEDNESELERLCELLREQLQKELYEEVSDDFKEVILLLNEMGHNLKFYDTYNLTGDGYRDDLIDYEYRCLLRVAFSIVVSVAYIEIL</sequence>
<evidence type="ECO:0000313" key="2">
    <source>
        <dbReference type="Proteomes" id="UP000473574"/>
    </source>
</evidence>
<organism evidence="1 2">
    <name type="scientific">Adonisia turfae CCMR0082</name>
    <dbReference type="NCBI Taxonomy" id="2304604"/>
    <lineage>
        <taxon>Bacteria</taxon>
        <taxon>Bacillati</taxon>
        <taxon>Cyanobacteriota</taxon>
        <taxon>Adonisia</taxon>
        <taxon>Adonisia turfae</taxon>
    </lineage>
</organism>
<dbReference type="Proteomes" id="UP000473574">
    <property type="component" value="Unassembled WGS sequence"/>
</dbReference>
<protein>
    <submittedName>
        <fullName evidence="1">Uncharacterized protein</fullName>
    </submittedName>
</protein>
<name>A0A6M0S9S1_9CYAN</name>
<evidence type="ECO:0000313" key="1">
    <source>
        <dbReference type="EMBL" id="NEZ65247.1"/>
    </source>
</evidence>
<proteinExistence type="predicted"/>